<dbReference type="InterPro" id="IPR003661">
    <property type="entry name" value="HisK_dim/P_dom"/>
</dbReference>
<organism evidence="11 12">
    <name type="scientific">Zobellella aerophila</name>
    <dbReference type="NCBI Taxonomy" id="870480"/>
    <lineage>
        <taxon>Bacteria</taxon>
        <taxon>Pseudomonadati</taxon>
        <taxon>Pseudomonadota</taxon>
        <taxon>Gammaproteobacteria</taxon>
        <taxon>Aeromonadales</taxon>
        <taxon>Aeromonadaceae</taxon>
        <taxon>Zobellella</taxon>
    </lineage>
</organism>
<dbReference type="SMART" id="SM00065">
    <property type="entry name" value="GAF"/>
    <property type="match status" value="1"/>
</dbReference>
<dbReference type="EC" id="2.7.13.3" evidence="2"/>
<evidence type="ECO:0000256" key="4">
    <source>
        <dbReference type="ARBA" id="ARBA00022679"/>
    </source>
</evidence>
<dbReference type="InterPro" id="IPR004358">
    <property type="entry name" value="Sig_transdc_His_kin-like_C"/>
</dbReference>
<feature type="domain" description="Response regulatory" evidence="8">
    <location>
        <begin position="924"/>
        <end position="1038"/>
    </location>
</feature>
<dbReference type="PROSITE" id="PS50113">
    <property type="entry name" value="PAC"/>
    <property type="match status" value="2"/>
</dbReference>
<feature type="domain" description="Response regulatory" evidence="8">
    <location>
        <begin position="799"/>
        <end position="915"/>
    </location>
</feature>
<feature type="modified residue" description="4-aspartylphosphate" evidence="6">
    <location>
        <position position="848"/>
    </location>
</feature>
<dbReference type="InterPro" id="IPR035965">
    <property type="entry name" value="PAS-like_dom_sf"/>
</dbReference>
<dbReference type="Gene3D" id="3.30.450.40">
    <property type="match status" value="1"/>
</dbReference>
<dbReference type="InterPro" id="IPR036890">
    <property type="entry name" value="HATPase_C_sf"/>
</dbReference>
<dbReference type="InterPro" id="IPR000700">
    <property type="entry name" value="PAS-assoc_C"/>
</dbReference>
<evidence type="ECO:0000256" key="3">
    <source>
        <dbReference type="ARBA" id="ARBA00022553"/>
    </source>
</evidence>
<dbReference type="SMART" id="SM00091">
    <property type="entry name" value="PAS"/>
    <property type="match status" value="2"/>
</dbReference>
<dbReference type="SMART" id="SM00387">
    <property type="entry name" value="HATPase_c"/>
    <property type="match status" value="1"/>
</dbReference>
<dbReference type="Gene3D" id="1.10.287.130">
    <property type="match status" value="1"/>
</dbReference>
<comment type="caution">
    <text evidence="11">The sequence shown here is derived from an EMBL/GenBank/DDBJ whole genome shotgun (WGS) entry which is preliminary data.</text>
</comment>
<dbReference type="CDD" id="cd00082">
    <property type="entry name" value="HisKA"/>
    <property type="match status" value="1"/>
</dbReference>
<dbReference type="Gene3D" id="2.10.70.100">
    <property type="match status" value="1"/>
</dbReference>
<dbReference type="SUPFAM" id="SSF55874">
    <property type="entry name" value="ATPase domain of HSP90 chaperone/DNA topoisomerase II/histidine kinase"/>
    <property type="match status" value="1"/>
</dbReference>
<keyword evidence="4" id="KW-0808">Transferase</keyword>
<dbReference type="InterPro" id="IPR011006">
    <property type="entry name" value="CheY-like_superfamily"/>
</dbReference>
<dbReference type="Pfam" id="PF01590">
    <property type="entry name" value="GAF"/>
    <property type="match status" value="1"/>
</dbReference>
<dbReference type="PANTHER" id="PTHR43047:SF72">
    <property type="entry name" value="OSMOSENSING HISTIDINE PROTEIN KINASE SLN1"/>
    <property type="match status" value="1"/>
</dbReference>
<comment type="catalytic activity">
    <reaction evidence="1">
        <text>ATP + protein L-histidine = ADP + protein N-phospho-L-histidine.</text>
        <dbReference type="EC" id="2.7.13.3"/>
    </reaction>
</comment>
<dbReference type="Gene3D" id="3.40.50.2300">
    <property type="match status" value="2"/>
</dbReference>
<protein>
    <recommendedName>
        <fullName evidence="2">histidine kinase</fullName>
        <ecNumber evidence="2">2.7.13.3</ecNumber>
    </recommendedName>
</protein>
<evidence type="ECO:0000256" key="2">
    <source>
        <dbReference type="ARBA" id="ARBA00012438"/>
    </source>
</evidence>
<dbReference type="InterPro" id="IPR003018">
    <property type="entry name" value="GAF"/>
</dbReference>
<keyword evidence="3 6" id="KW-0597">Phosphoprotein</keyword>
<dbReference type="SUPFAM" id="SSF47384">
    <property type="entry name" value="Homodimeric domain of signal transducing histidine kinase"/>
    <property type="match status" value="1"/>
</dbReference>
<dbReference type="Pfam" id="PF08448">
    <property type="entry name" value="PAS_4"/>
    <property type="match status" value="1"/>
</dbReference>
<reference evidence="12" key="1">
    <citation type="journal article" date="2019" name="Int. J. Syst. Evol. Microbiol.">
        <title>The Global Catalogue of Microorganisms (GCM) 10K type strain sequencing project: providing services to taxonomists for standard genome sequencing and annotation.</title>
        <authorList>
            <consortium name="The Broad Institute Genomics Platform"/>
            <consortium name="The Broad Institute Genome Sequencing Center for Infectious Disease"/>
            <person name="Wu L."/>
            <person name="Ma J."/>
        </authorList>
    </citation>
    <scope>NUCLEOTIDE SEQUENCE [LARGE SCALE GENOMIC DNA]</scope>
    <source>
        <strain evidence="12">JCM 17110</strain>
    </source>
</reference>
<feature type="domain" description="PAS" evidence="9">
    <location>
        <begin position="180"/>
        <end position="253"/>
    </location>
</feature>
<keyword evidence="12" id="KW-1185">Reference proteome</keyword>
<dbReference type="Gene3D" id="3.30.565.10">
    <property type="entry name" value="Histidine kinase-like ATPase, C-terminal domain"/>
    <property type="match status" value="1"/>
</dbReference>
<dbReference type="SMART" id="SM00086">
    <property type="entry name" value="PAC"/>
    <property type="match status" value="3"/>
</dbReference>
<evidence type="ECO:0000313" key="11">
    <source>
        <dbReference type="EMBL" id="GAA3530407.1"/>
    </source>
</evidence>
<dbReference type="PROSITE" id="PS50110">
    <property type="entry name" value="RESPONSE_REGULATORY"/>
    <property type="match status" value="2"/>
</dbReference>
<dbReference type="EMBL" id="BAABCX010000001">
    <property type="protein sequence ID" value="GAA3530407.1"/>
    <property type="molecule type" value="Genomic_DNA"/>
</dbReference>
<dbReference type="CDD" id="cd17574">
    <property type="entry name" value="REC_OmpR"/>
    <property type="match status" value="1"/>
</dbReference>
<name>A0ABP6VAW7_9GAMM</name>
<feature type="modified residue" description="4-aspartylphosphate" evidence="6">
    <location>
        <position position="972"/>
    </location>
</feature>
<dbReference type="NCBIfam" id="TIGR00229">
    <property type="entry name" value="sensory_box"/>
    <property type="match status" value="2"/>
</dbReference>
<dbReference type="Pfam" id="PF08447">
    <property type="entry name" value="PAS_3"/>
    <property type="match status" value="1"/>
</dbReference>
<dbReference type="SUPFAM" id="SSF52172">
    <property type="entry name" value="CheY-like"/>
    <property type="match status" value="2"/>
</dbReference>
<dbReference type="Pfam" id="PF00512">
    <property type="entry name" value="HisKA"/>
    <property type="match status" value="1"/>
</dbReference>
<dbReference type="Pfam" id="PF00072">
    <property type="entry name" value="Response_reg"/>
    <property type="match status" value="2"/>
</dbReference>
<dbReference type="RefSeq" id="WP_344954807.1">
    <property type="nucleotide sequence ID" value="NZ_BAABCX010000001.1"/>
</dbReference>
<dbReference type="SMART" id="SM00388">
    <property type="entry name" value="HisKA"/>
    <property type="match status" value="1"/>
</dbReference>
<dbReference type="Pfam" id="PF02518">
    <property type="entry name" value="HATPase_c"/>
    <property type="match status" value="1"/>
</dbReference>
<feature type="domain" description="PAC" evidence="10">
    <location>
        <begin position="257"/>
        <end position="310"/>
    </location>
</feature>
<dbReference type="InterPro" id="IPR036097">
    <property type="entry name" value="HisK_dim/P_sf"/>
</dbReference>
<evidence type="ECO:0000259" key="9">
    <source>
        <dbReference type="PROSITE" id="PS50112"/>
    </source>
</evidence>
<dbReference type="PROSITE" id="PS50109">
    <property type="entry name" value="HIS_KIN"/>
    <property type="match status" value="1"/>
</dbReference>
<dbReference type="Proteomes" id="UP001500795">
    <property type="component" value="Unassembled WGS sequence"/>
</dbReference>
<evidence type="ECO:0000259" key="10">
    <source>
        <dbReference type="PROSITE" id="PS50113"/>
    </source>
</evidence>
<dbReference type="SUPFAM" id="SSF55785">
    <property type="entry name" value="PYP-like sensor domain (PAS domain)"/>
    <property type="match status" value="3"/>
</dbReference>
<dbReference type="PRINTS" id="PR00344">
    <property type="entry name" value="BCTRLSENSOR"/>
</dbReference>
<dbReference type="PROSITE" id="PS50112">
    <property type="entry name" value="PAS"/>
    <property type="match status" value="2"/>
</dbReference>
<dbReference type="CDD" id="cd16922">
    <property type="entry name" value="HATPase_EvgS-ArcB-TorS-like"/>
    <property type="match status" value="1"/>
</dbReference>
<dbReference type="CDD" id="cd00130">
    <property type="entry name" value="PAS"/>
    <property type="match status" value="2"/>
</dbReference>
<dbReference type="SUPFAM" id="SSF55781">
    <property type="entry name" value="GAF domain-like"/>
    <property type="match status" value="1"/>
</dbReference>
<gene>
    <name evidence="11" type="ORF">GCM10022394_07130</name>
</gene>
<dbReference type="InterPro" id="IPR003594">
    <property type="entry name" value="HATPase_dom"/>
</dbReference>
<dbReference type="InterPro" id="IPR013655">
    <property type="entry name" value="PAS_fold_3"/>
</dbReference>
<evidence type="ECO:0000259" key="8">
    <source>
        <dbReference type="PROSITE" id="PS50110"/>
    </source>
</evidence>
<accession>A0ABP6VAW7</accession>
<feature type="domain" description="Histidine kinase" evidence="7">
    <location>
        <begin position="562"/>
        <end position="781"/>
    </location>
</feature>
<dbReference type="PANTHER" id="PTHR43047">
    <property type="entry name" value="TWO-COMPONENT HISTIDINE PROTEIN KINASE"/>
    <property type="match status" value="1"/>
</dbReference>
<evidence type="ECO:0000256" key="1">
    <source>
        <dbReference type="ARBA" id="ARBA00000085"/>
    </source>
</evidence>
<proteinExistence type="predicted"/>
<dbReference type="InterPro" id="IPR005467">
    <property type="entry name" value="His_kinase_dom"/>
</dbReference>
<dbReference type="CDD" id="cd00156">
    <property type="entry name" value="REC"/>
    <property type="match status" value="1"/>
</dbReference>
<keyword evidence="5" id="KW-0418">Kinase</keyword>
<feature type="domain" description="PAS" evidence="9">
    <location>
        <begin position="438"/>
        <end position="481"/>
    </location>
</feature>
<evidence type="ECO:0000313" key="12">
    <source>
        <dbReference type="Proteomes" id="UP001500795"/>
    </source>
</evidence>
<dbReference type="InterPro" id="IPR029016">
    <property type="entry name" value="GAF-like_dom_sf"/>
</dbReference>
<feature type="domain" description="PAC" evidence="10">
    <location>
        <begin position="386"/>
        <end position="437"/>
    </location>
</feature>
<dbReference type="SMART" id="SM00448">
    <property type="entry name" value="REC"/>
    <property type="match status" value="2"/>
</dbReference>
<sequence>MQTPAIPDNEHERLAALLATELLDTPAEARFDRLTRLAQQYFESQIVLISLVDRDRQWFKSRQGLDACETARDISFCGHAILEESIFQIPDASADARFHDNPLVTEAPFIRFYAGAPLHSPCGQRIGTLCLIDGTPRQLDENELAVLRDFADCVDDQIKFIQVKQQERRLSTQQKLLTFNEQRLRTLIDSTECGTWEWQVQTGQLRLNERWVGMLGYRLDELEPISIETWTRLCHPDDKAHIDQLLTQHFDNQLDSIDTQCRLRHKDGHWVWVQNRGRVVSWTADDKPWLMSGLHMDITEQKQAEQALEHAYDLLEKSSEAARIGTWEVDLLTNRVTWSRVTREIHQVAADFQPNVDNALAFYPPGPDQQTISAAFRAAVEYNQPYDIELNITTAKGQERAVRAIGLPVFEQGQCRRVYGLFQDVTEHKQTEMAIKEQAEYTQAILNNMVDGMLTFDQLGRILSVNPAAEEIFGYRSGELLKHRVSRLLPAENGDDAAGSDLIRILSIKRETEGQHRNGTVFPMELTVWQVTRAGRPHYVAMVRDITERKRLERMKSEFVSTVSHELRTPLTSISGALGLITGGALGELPEQALNMIGIAHNNSQRLTYLINDLLDIEKLAAGKVHFDLQPQSLRPLLEQAIEANLTYCLDRHIRLQLDADPGDIEVKVDHQRLMQLLSNLLSNAIKYSPEQGVVTVSTRVEQTRIRVSITDQGPGIPLEFQSRVFDKFSQADGSDTRTKGGTGLGLAICRELISRMNGTIGFDSQPGHGSCFYFELPLWQQPARRFDTDPADHHPIPRVLVIEDEPDIAYLLSQMLGRAGYRADIAYSGAEALKALEQQRFDAITLDLMLPDIGGLDIIHRLKNSPATANIPVIVVSAKMEEGRLSLNGHYTDIDWLAKPIDEHRLIEAVDRLIPEQPDAQLRILHVEDDRDLHQVIHAMAGARFTFRLATSLSQARRRLAMESFDVVILDLGLPDGSGWELLPEIRQRQPRARVVILSGDQPNPLAARQVEAVLLKSQISPHQLVESIRHRIHSTLKGDHQ</sequence>
<dbReference type="InterPro" id="IPR000014">
    <property type="entry name" value="PAS"/>
</dbReference>
<evidence type="ECO:0000256" key="6">
    <source>
        <dbReference type="PROSITE-ProRule" id="PRU00169"/>
    </source>
</evidence>
<dbReference type="InterPro" id="IPR001610">
    <property type="entry name" value="PAC"/>
</dbReference>
<dbReference type="Gene3D" id="3.30.450.20">
    <property type="entry name" value="PAS domain"/>
    <property type="match status" value="3"/>
</dbReference>
<dbReference type="InterPro" id="IPR001789">
    <property type="entry name" value="Sig_transdc_resp-reg_receiver"/>
</dbReference>
<evidence type="ECO:0000259" key="7">
    <source>
        <dbReference type="PROSITE" id="PS50109"/>
    </source>
</evidence>
<dbReference type="Pfam" id="PF13426">
    <property type="entry name" value="PAS_9"/>
    <property type="match status" value="1"/>
</dbReference>
<dbReference type="InterPro" id="IPR013656">
    <property type="entry name" value="PAS_4"/>
</dbReference>
<evidence type="ECO:0000256" key="5">
    <source>
        <dbReference type="ARBA" id="ARBA00022777"/>
    </source>
</evidence>